<dbReference type="EMBL" id="GBXM01006025">
    <property type="protein sequence ID" value="JAI02553.1"/>
    <property type="molecule type" value="Transcribed_RNA"/>
</dbReference>
<dbReference type="AlphaFoldDB" id="A0A0E9XIJ8"/>
<name>A0A0E9XIJ8_ANGAN</name>
<protein>
    <submittedName>
        <fullName evidence="1">Uncharacterized protein</fullName>
    </submittedName>
</protein>
<reference evidence="1" key="1">
    <citation type="submission" date="2014-11" db="EMBL/GenBank/DDBJ databases">
        <authorList>
            <person name="Amaro Gonzalez C."/>
        </authorList>
    </citation>
    <scope>NUCLEOTIDE SEQUENCE</scope>
</reference>
<accession>A0A0E9XIJ8</accession>
<evidence type="ECO:0000313" key="1">
    <source>
        <dbReference type="EMBL" id="JAI02553.1"/>
    </source>
</evidence>
<sequence length="70" mass="7929">MSVVVWSVPSYECVIILPMLRVRWVVSLITGTVHTRWLRPGPPPVSYPVLRYGRRSRCHAVQSASPDITV</sequence>
<organism evidence="1">
    <name type="scientific">Anguilla anguilla</name>
    <name type="common">European freshwater eel</name>
    <name type="synonym">Muraena anguilla</name>
    <dbReference type="NCBI Taxonomy" id="7936"/>
    <lineage>
        <taxon>Eukaryota</taxon>
        <taxon>Metazoa</taxon>
        <taxon>Chordata</taxon>
        <taxon>Craniata</taxon>
        <taxon>Vertebrata</taxon>
        <taxon>Euteleostomi</taxon>
        <taxon>Actinopterygii</taxon>
        <taxon>Neopterygii</taxon>
        <taxon>Teleostei</taxon>
        <taxon>Anguilliformes</taxon>
        <taxon>Anguillidae</taxon>
        <taxon>Anguilla</taxon>
    </lineage>
</organism>
<reference evidence="1" key="2">
    <citation type="journal article" date="2015" name="Fish Shellfish Immunol.">
        <title>Early steps in the European eel (Anguilla anguilla)-Vibrio vulnificus interaction in the gills: Role of the RtxA13 toxin.</title>
        <authorList>
            <person name="Callol A."/>
            <person name="Pajuelo D."/>
            <person name="Ebbesson L."/>
            <person name="Teles M."/>
            <person name="MacKenzie S."/>
            <person name="Amaro C."/>
        </authorList>
    </citation>
    <scope>NUCLEOTIDE SEQUENCE</scope>
</reference>
<proteinExistence type="predicted"/>